<dbReference type="Gene3D" id="3.90.226.10">
    <property type="entry name" value="2-enoyl-CoA Hydratase, Chain A, domain 1"/>
    <property type="match status" value="1"/>
</dbReference>
<dbReference type="Pfam" id="PF17820">
    <property type="entry name" value="PDZ_6"/>
    <property type="match status" value="1"/>
</dbReference>
<gene>
    <name evidence="15" type="ORF">C7H19_21715</name>
</gene>
<sequence length="432" mass="47604">MVMTKRGLVLGATAVVLTTVAVTGAGMRLSQSQAFFQESPKELIDEVWQIIDRTYLDGTYNKNDWRSVRSEYLDRSYADEKEAYKAIREMLEKLGDPYTRFMDPSEFKNMQIDTSGELSGVGIQITKDEKTKQLVVVSPIEDTPAFKAGILAQDIIVKIDGKSTEGMELEDAVNMIRGKVGTKVTLTIQRKSQNTDYTLTRSKIEIHPVRSHIETSPVGKVGYIRLNQFSAQAGQEMRDTITKLESQGVQGYILDLRSNPGGLLYSSVEIARMWIDDGVIVSTVDRKGVVERQRANNRALTDKPLVVLVDGGSASASEILSGALQDHHRAELVGTKTFGKGLVQSVRSLGDGSGLAVTIAKYLTPNGRDINKEGIPPDIEVTLTEDDRKALQQDRNKIGTFADPQFAKAFEVLKPEIANYQKSPGNQATTTK</sequence>
<evidence type="ECO:0000313" key="15">
    <source>
        <dbReference type="EMBL" id="PSF32252.1"/>
    </source>
</evidence>
<dbReference type="GO" id="GO:0006508">
    <property type="term" value="P:proteolysis"/>
    <property type="evidence" value="ECO:0007669"/>
    <property type="project" value="UniProtKB-KW"/>
</dbReference>
<comment type="subcellular location">
    <subcellularLocation>
        <location evidence="1">Cellular thylakoid lumen</location>
    </subcellularLocation>
</comment>
<dbReference type="PROSITE" id="PS50106">
    <property type="entry name" value="PDZ"/>
    <property type="match status" value="1"/>
</dbReference>
<evidence type="ECO:0000256" key="2">
    <source>
        <dbReference type="ARBA" id="ARBA00009179"/>
    </source>
</evidence>
<dbReference type="EC" id="3.4.21.102" evidence="10"/>
<dbReference type="SUPFAM" id="SSF50156">
    <property type="entry name" value="PDZ domain-like"/>
    <property type="match status" value="1"/>
</dbReference>
<accession>A0A2T1LSD9</accession>
<dbReference type="InterPro" id="IPR001478">
    <property type="entry name" value="PDZ"/>
</dbReference>
<evidence type="ECO:0000256" key="9">
    <source>
        <dbReference type="ARBA" id="ARBA00053093"/>
    </source>
</evidence>
<dbReference type="InterPro" id="IPR005151">
    <property type="entry name" value="Tail-specific_protease"/>
</dbReference>
<dbReference type="FunFam" id="3.90.226.10:FF:000023">
    <property type="entry name" value="Carboxyl-terminal processing protease"/>
    <property type="match status" value="1"/>
</dbReference>
<evidence type="ECO:0000256" key="5">
    <source>
        <dbReference type="ARBA" id="ARBA00022801"/>
    </source>
</evidence>
<dbReference type="Proteomes" id="UP000239001">
    <property type="component" value="Unassembled WGS sequence"/>
</dbReference>
<evidence type="ECO:0000256" key="6">
    <source>
        <dbReference type="ARBA" id="ARBA00022825"/>
    </source>
</evidence>
<dbReference type="SUPFAM" id="SSF52096">
    <property type="entry name" value="ClpP/crotonase"/>
    <property type="match status" value="1"/>
</dbReference>
<evidence type="ECO:0000256" key="4">
    <source>
        <dbReference type="ARBA" id="ARBA00022729"/>
    </source>
</evidence>
<comment type="caution">
    <text evidence="15">The sequence shown here is derived from an EMBL/GenBank/DDBJ whole genome shotgun (WGS) entry which is preliminary data.</text>
</comment>
<name>A0A2T1LSD9_9CHRO</name>
<evidence type="ECO:0000313" key="16">
    <source>
        <dbReference type="Proteomes" id="UP000239001"/>
    </source>
</evidence>
<reference evidence="15 16" key="1">
    <citation type="submission" date="2018-03" db="EMBL/GenBank/DDBJ databases">
        <title>The ancient ancestry and fast evolution of plastids.</title>
        <authorList>
            <person name="Moore K.R."/>
            <person name="Magnabosco C."/>
            <person name="Momper L."/>
            <person name="Gold D.A."/>
            <person name="Bosak T."/>
            <person name="Fournier G.P."/>
        </authorList>
    </citation>
    <scope>NUCLEOTIDE SEQUENCE [LARGE SCALE GENOMIC DNA]</scope>
    <source>
        <strain evidence="15 16">CCALA 016</strain>
    </source>
</reference>
<evidence type="ECO:0000256" key="11">
    <source>
        <dbReference type="ARBA" id="ARBA00069724"/>
    </source>
</evidence>
<dbReference type="FunFam" id="3.30.750.44:FF:000002">
    <property type="entry name" value="carboxyl-terminal-processing peptidase 2, chloroplastic"/>
    <property type="match status" value="1"/>
</dbReference>
<comment type="function">
    <text evidence="9">Cleavage of the 16 C-terminal residues from the D1 precursor of photosystem II (PSII). This proteolytic processing is necessary to allow the light-driven assembly of the oxygen-evolving cluster (a tetranuclear manganese), which is responsible for photosynthetic water oxidation.</text>
</comment>
<protein>
    <recommendedName>
        <fullName evidence="11">Carboxyl-terminal-processing protease</fullName>
        <ecNumber evidence="10">3.4.21.102</ecNumber>
    </recommendedName>
    <alternativeName>
        <fullName evidence="12">CtpA</fullName>
    </alternativeName>
</protein>
<dbReference type="RefSeq" id="WP_106459011.1">
    <property type="nucleotide sequence ID" value="NZ_PXOH01000038.1"/>
</dbReference>
<feature type="domain" description="PDZ" evidence="14">
    <location>
        <begin position="109"/>
        <end position="177"/>
    </location>
</feature>
<proteinExistence type="inferred from homology"/>
<dbReference type="InterPro" id="IPR041489">
    <property type="entry name" value="PDZ_6"/>
</dbReference>
<dbReference type="PANTHER" id="PTHR32060">
    <property type="entry name" value="TAIL-SPECIFIC PROTEASE"/>
    <property type="match status" value="1"/>
</dbReference>
<dbReference type="InterPro" id="IPR054626">
    <property type="entry name" value="Cterm_S41_CtpC"/>
</dbReference>
<organism evidence="15 16">
    <name type="scientific">Aphanothece hegewaldii CCALA 016</name>
    <dbReference type="NCBI Taxonomy" id="2107694"/>
    <lineage>
        <taxon>Bacteria</taxon>
        <taxon>Bacillati</taxon>
        <taxon>Cyanobacteriota</taxon>
        <taxon>Cyanophyceae</taxon>
        <taxon>Oscillatoriophycideae</taxon>
        <taxon>Chroococcales</taxon>
        <taxon>Aphanothecaceae</taxon>
        <taxon>Aphanothece</taxon>
    </lineage>
</organism>
<keyword evidence="7" id="KW-0793">Thylakoid</keyword>
<dbReference type="CDD" id="cd06782">
    <property type="entry name" value="cpPDZ_CPP-like"/>
    <property type="match status" value="1"/>
</dbReference>
<dbReference type="InterPro" id="IPR036034">
    <property type="entry name" value="PDZ_sf"/>
</dbReference>
<reference evidence="15 16" key="2">
    <citation type="submission" date="2018-03" db="EMBL/GenBank/DDBJ databases">
        <authorList>
            <person name="Keele B.F."/>
        </authorList>
    </citation>
    <scope>NUCLEOTIDE SEQUENCE [LARGE SCALE GENOMIC DNA]</scope>
    <source>
        <strain evidence="15 16">CCALA 016</strain>
    </source>
</reference>
<dbReference type="CDD" id="cd07560">
    <property type="entry name" value="Peptidase_S41_CPP"/>
    <property type="match status" value="1"/>
</dbReference>
<dbReference type="Gene3D" id="3.30.750.44">
    <property type="match status" value="1"/>
</dbReference>
<dbReference type="FunFam" id="2.30.42.10:FF:000063">
    <property type="entry name" value="Peptidase, S41 family"/>
    <property type="match status" value="1"/>
</dbReference>
<evidence type="ECO:0000256" key="12">
    <source>
        <dbReference type="ARBA" id="ARBA00080563"/>
    </source>
</evidence>
<keyword evidence="6 13" id="KW-0720">Serine protease</keyword>
<dbReference type="NCBIfam" id="NF045590">
    <property type="entry name" value="Cterm_S41_CtpC"/>
    <property type="match status" value="1"/>
</dbReference>
<dbReference type="PANTHER" id="PTHR32060:SF30">
    <property type="entry name" value="CARBOXY-TERMINAL PROCESSING PROTEASE CTPA"/>
    <property type="match status" value="1"/>
</dbReference>
<dbReference type="SMART" id="SM00245">
    <property type="entry name" value="TSPc"/>
    <property type="match status" value="1"/>
</dbReference>
<dbReference type="InterPro" id="IPR004447">
    <property type="entry name" value="Peptidase_S41A"/>
</dbReference>
<dbReference type="Pfam" id="PF03572">
    <property type="entry name" value="Peptidase_S41"/>
    <property type="match status" value="1"/>
</dbReference>
<comment type="similarity">
    <text evidence="2 13">Belongs to the peptidase S41A family.</text>
</comment>
<evidence type="ECO:0000256" key="3">
    <source>
        <dbReference type="ARBA" id="ARBA00022670"/>
    </source>
</evidence>
<keyword evidence="16" id="KW-1185">Reference proteome</keyword>
<dbReference type="AlphaFoldDB" id="A0A2T1LSD9"/>
<keyword evidence="4" id="KW-0732">Signal</keyword>
<dbReference type="GO" id="GO:0031979">
    <property type="term" value="C:plasma membrane-derived thylakoid lumen"/>
    <property type="evidence" value="ECO:0007669"/>
    <property type="project" value="UniProtKB-SubCell"/>
</dbReference>
<evidence type="ECO:0000259" key="14">
    <source>
        <dbReference type="PROSITE" id="PS50106"/>
    </source>
</evidence>
<dbReference type="SMART" id="SM00228">
    <property type="entry name" value="PDZ"/>
    <property type="match status" value="1"/>
</dbReference>
<dbReference type="NCBIfam" id="TIGR00225">
    <property type="entry name" value="prc"/>
    <property type="match status" value="1"/>
</dbReference>
<dbReference type="InterPro" id="IPR029045">
    <property type="entry name" value="ClpP/crotonase-like_dom_sf"/>
</dbReference>
<evidence type="ECO:0000256" key="7">
    <source>
        <dbReference type="ARBA" id="ARBA00023078"/>
    </source>
</evidence>
<keyword evidence="5 13" id="KW-0378">Hydrolase</keyword>
<dbReference type="GO" id="GO:0004252">
    <property type="term" value="F:serine-type endopeptidase activity"/>
    <property type="evidence" value="ECO:0007669"/>
    <property type="project" value="UniProtKB-EC"/>
</dbReference>
<keyword evidence="3 13" id="KW-0645">Protease</keyword>
<evidence type="ECO:0000256" key="10">
    <source>
        <dbReference type="ARBA" id="ARBA00066637"/>
    </source>
</evidence>
<dbReference type="GO" id="GO:0030288">
    <property type="term" value="C:outer membrane-bounded periplasmic space"/>
    <property type="evidence" value="ECO:0007669"/>
    <property type="project" value="TreeGrafter"/>
</dbReference>
<evidence type="ECO:0000256" key="1">
    <source>
        <dbReference type="ARBA" id="ARBA00004518"/>
    </source>
</evidence>
<dbReference type="OrthoDB" id="9812068at2"/>
<comment type="catalytic activity">
    <reaction evidence="8">
        <text>The enzyme shows specific recognition of a C-terminal tripeptide, Xaa-Yaa-Zaa, in which Xaa is preferably Ala or Leu, Yaa is preferably Ala or Tyr, and Zaa is preferably Ala, but then cleaves at a variable distance from the C-terminus. A typical cleavage is -Ala-Ala-|-Arg-Ala-Ala-Lys-Glu-Asn-Tyr-Ala-Leu-Ala-Ala.</text>
        <dbReference type="EC" id="3.4.21.102"/>
    </reaction>
</comment>
<dbReference type="EMBL" id="PXOH01000038">
    <property type="protein sequence ID" value="PSF32252.1"/>
    <property type="molecule type" value="Genomic_DNA"/>
</dbReference>
<dbReference type="GO" id="GO:0007165">
    <property type="term" value="P:signal transduction"/>
    <property type="evidence" value="ECO:0007669"/>
    <property type="project" value="TreeGrafter"/>
</dbReference>
<evidence type="ECO:0000256" key="8">
    <source>
        <dbReference type="ARBA" id="ARBA00051784"/>
    </source>
</evidence>
<evidence type="ECO:0000256" key="13">
    <source>
        <dbReference type="RuleBase" id="RU004404"/>
    </source>
</evidence>
<dbReference type="Gene3D" id="2.30.42.10">
    <property type="match status" value="1"/>
</dbReference>